<feature type="transmembrane region" description="Helical" evidence="9">
    <location>
        <begin position="576"/>
        <end position="596"/>
    </location>
</feature>
<evidence type="ECO:0000256" key="7">
    <source>
        <dbReference type="RuleBase" id="RU369079"/>
    </source>
</evidence>
<feature type="transmembrane region" description="Helical" evidence="9">
    <location>
        <begin position="387"/>
        <end position="411"/>
    </location>
</feature>
<dbReference type="PANTHER" id="PTHR33362">
    <property type="entry name" value="SIALIC ACID TRAP TRANSPORTER PERMEASE PROTEIN SIAT-RELATED"/>
    <property type="match status" value="1"/>
</dbReference>
<evidence type="ECO:0000256" key="3">
    <source>
        <dbReference type="ARBA" id="ARBA00022519"/>
    </source>
</evidence>
<feature type="domain" description="TRAP C4-dicarboxylate transport system permease DctM subunit" evidence="10">
    <location>
        <begin position="270"/>
        <end position="727"/>
    </location>
</feature>
<dbReference type="GO" id="GO:0022857">
    <property type="term" value="F:transmembrane transporter activity"/>
    <property type="evidence" value="ECO:0007669"/>
    <property type="project" value="UniProtKB-UniRule"/>
</dbReference>
<evidence type="ECO:0000256" key="1">
    <source>
        <dbReference type="ARBA" id="ARBA00004429"/>
    </source>
</evidence>
<keyword evidence="12" id="KW-1185">Reference proteome</keyword>
<evidence type="ECO:0000256" key="4">
    <source>
        <dbReference type="ARBA" id="ARBA00022692"/>
    </source>
</evidence>
<evidence type="ECO:0000256" key="2">
    <source>
        <dbReference type="ARBA" id="ARBA00022475"/>
    </source>
</evidence>
<evidence type="ECO:0000256" key="5">
    <source>
        <dbReference type="ARBA" id="ARBA00022989"/>
    </source>
</evidence>
<dbReference type="InterPro" id="IPR004681">
    <property type="entry name" value="TRAP_DctM"/>
</dbReference>
<feature type="transmembrane region" description="Helical" evidence="9">
    <location>
        <begin position="229"/>
        <end position="253"/>
    </location>
</feature>
<feature type="compositionally biased region" description="Pro residues" evidence="8">
    <location>
        <begin position="523"/>
        <end position="539"/>
    </location>
</feature>
<feature type="transmembrane region" description="Helical" evidence="9">
    <location>
        <begin position="344"/>
        <end position="375"/>
    </location>
</feature>
<comment type="function">
    <text evidence="7">Part of the tripartite ATP-independent periplasmic (TRAP) transport system.</text>
</comment>
<dbReference type="AlphaFoldDB" id="A0A345P2X8"/>
<feature type="transmembrane region" description="Helical" evidence="9">
    <location>
        <begin position="307"/>
        <end position="324"/>
    </location>
</feature>
<feature type="transmembrane region" description="Helical" evidence="9">
    <location>
        <begin position="709"/>
        <end position="731"/>
    </location>
</feature>
<feature type="transmembrane region" description="Helical" evidence="9">
    <location>
        <begin position="608"/>
        <end position="626"/>
    </location>
</feature>
<dbReference type="KEGG" id="mbah:HYN46_01235"/>
<evidence type="ECO:0000313" key="11">
    <source>
        <dbReference type="EMBL" id="AXI01637.1"/>
    </source>
</evidence>
<reference evidence="11 12" key="1">
    <citation type="submission" date="2018-07" db="EMBL/GenBank/DDBJ databases">
        <title>Genome sequencing of Moraxellaceae gen. HYN0046.</title>
        <authorList>
            <person name="Kim M."/>
            <person name="Yi H."/>
        </authorList>
    </citation>
    <scope>NUCLEOTIDE SEQUENCE [LARGE SCALE GENOMIC DNA]</scope>
    <source>
        <strain evidence="11 12">HYN0046</strain>
    </source>
</reference>
<feature type="transmembrane region" description="Helical" evidence="9">
    <location>
        <begin position="466"/>
        <end position="485"/>
    </location>
</feature>
<keyword evidence="5 9" id="KW-1133">Transmembrane helix</keyword>
<accession>A0A345P2X8</accession>
<evidence type="ECO:0000256" key="8">
    <source>
        <dbReference type="SAM" id="MobiDB-lite"/>
    </source>
</evidence>
<feature type="transmembrane region" description="Helical" evidence="9">
    <location>
        <begin position="149"/>
        <end position="174"/>
    </location>
</feature>
<evidence type="ECO:0000259" key="10">
    <source>
        <dbReference type="Pfam" id="PF06808"/>
    </source>
</evidence>
<feature type="region of interest" description="Disordered" evidence="8">
    <location>
        <begin position="523"/>
        <end position="558"/>
    </location>
</feature>
<dbReference type="PANTHER" id="PTHR33362:SF7">
    <property type="entry name" value="SLL1103 PROTEIN"/>
    <property type="match status" value="1"/>
</dbReference>
<keyword evidence="7" id="KW-0813">Transport</keyword>
<proteinExistence type="predicted"/>
<evidence type="ECO:0000256" key="6">
    <source>
        <dbReference type="ARBA" id="ARBA00023136"/>
    </source>
</evidence>
<keyword evidence="4 9" id="KW-0812">Transmembrane</keyword>
<feature type="transmembrane region" description="Helical" evidence="9">
    <location>
        <begin position="194"/>
        <end position="217"/>
    </location>
</feature>
<dbReference type="GO" id="GO:0005886">
    <property type="term" value="C:plasma membrane"/>
    <property type="evidence" value="ECO:0007669"/>
    <property type="project" value="UniProtKB-SubCell"/>
</dbReference>
<dbReference type="RefSeq" id="WP_114897747.1">
    <property type="nucleotide sequence ID" value="NZ_CP031222.1"/>
</dbReference>
<protein>
    <recommendedName>
        <fullName evidence="10">TRAP C4-dicarboxylate transport system permease DctM subunit domain-containing protein</fullName>
    </recommendedName>
</protein>
<feature type="transmembrane region" description="Helical" evidence="9">
    <location>
        <begin position="497"/>
        <end position="513"/>
    </location>
</feature>
<comment type="subcellular location">
    <subcellularLocation>
        <location evidence="1 7">Cell inner membrane</location>
        <topology evidence="1 7">Multi-pass membrane protein</topology>
    </subcellularLocation>
</comment>
<dbReference type="InterPro" id="IPR010656">
    <property type="entry name" value="DctM"/>
</dbReference>
<dbReference type="Pfam" id="PF06808">
    <property type="entry name" value="DctM"/>
    <property type="match status" value="1"/>
</dbReference>
<keyword evidence="3 7" id="KW-0997">Cell inner membrane</keyword>
<dbReference type="OrthoDB" id="8627919at2"/>
<feature type="transmembrane region" description="Helical" evidence="9">
    <location>
        <begin position="265"/>
        <end position="287"/>
    </location>
</feature>
<organism evidence="11 12">
    <name type="scientific">Aquirhabdus parva</name>
    <dbReference type="NCBI Taxonomy" id="2283318"/>
    <lineage>
        <taxon>Bacteria</taxon>
        <taxon>Pseudomonadati</taxon>
        <taxon>Pseudomonadota</taxon>
        <taxon>Gammaproteobacteria</taxon>
        <taxon>Moraxellales</taxon>
        <taxon>Moraxellaceae</taxon>
        <taxon>Aquirhabdus</taxon>
    </lineage>
</organism>
<dbReference type="EMBL" id="CP031222">
    <property type="protein sequence ID" value="AXI01637.1"/>
    <property type="molecule type" value="Genomic_DNA"/>
</dbReference>
<evidence type="ECO:0000313" key="12">
    <source>
        <dbReference type="Proteomes" id="UP000253940"/>
    </source>
</evidence>
<keyword evidence="6 9" id="KW-0472">Membrane</keyword>
<gene>
    <name evidence="11" type="ORF">HYN46_01235</name>
</gene>
<name>A0A345P2X8_9GAMM</name>
<dbReference type="Proteomes" id="UP000253940">
    <property type="component" value="Chromosome"/>
</dbReference>
<keyword evidence="2" id="KW-1003">Cell membrane</keyword>
<sequence>MEHTNADGRMGPLNRTWMEWLTTLPVFCLLILTLLIGTGEMIHGQLLRMGERMFGDPAAGIQYSYLRADPSKPDCDKDANIDALVQKEMAAPATDDGLGGLFNDAKNPEQIKQSLLAAQSLCKEKYTFYENVNQHVTTPVRAYRTFEEAFFYIFHFGTQYRSLILILMIAFAALSTTLNRHHLTLRPPQSVIDYRVYFAATIIGNAIGMASSIFFLIGQRASGIAMDPVNMVISITWLILFTGLTIISIVQAFNIPKNATPGGSFFMAYLSIPLYAVMAVVAGLVFFLQQYYSGLLIYMGQLSDYSALFLSLTLFIWIGMLLRQTRLIDMLLDIFRPWGLSPEVLTWIIMLFAALGTAYTGASGIFILAAGSIIYYEVANAGARKQYALAATAMSGSLGVVLRPCLLIILITAMNKEVTSDQLYGHGLWVFAMTSTIFLVVSLLVREKGGPKYRLVPAKVAFPASARALVPVAPYVVIMMLVVMFYRYVLDTKLDEYTAAMILPYVMLAIVFFDKIRREPAPAHPVPAPTPGGQIPPAPVERRSAESEAEWGNRRSGKDRRVGFEQAIRTATNETISHIGALLLLMSLSMSLAGVVERTGLMHMLPHHFPNIWVAMTFLVLVKVFIGMVMEPMGAMLLVSTTLAPIAYANGIDPVHFWMMVLTALELGYLLPPVALNQLLTRQVVGEEVMNAADAEVRHKSFYYRYERWLLPVMVISISLIIVAYVPLILYGK</sequence>
<feature type="transmembrane region" description="Helical" evidence="9">
    <location>
        <begin position="20"/>
        <end position="42"/>
    </location>
</feature>
<feature type="transmembrane region" description="Helical" evidence="9">
    <location>
        <begin position="423"/>
        <end position="445"/>
    </location>
</feature>
<evidence type="ECO:0000256" key="9">
    <source>
        <dbReference type="SAM" id="Phobius"/>
    </source>
</evidence>